<dbReference type="Proteomes" id="UP000703893">
    <property type="component" value="Unassembled WGS sequence"/>
</dbReference>
<dbReference type="NCBIfam" id="TIGR03705">
    <property type="entry name" value="poly_P_kin"/>
    <property type="match status" value="1"/>
</dbReference>
<name>A0A937X352_9BACT</name>
<reference evidence="11 12" key="1">
    <citation type="submission" date="2019-03" db="EMBL/GenBank/DDBJ databases">
        <title>Lake Tanganyika Metagenome-Assembled Genomes (MAGs).</title>
        <authorList>
            <person name="Tran P."/>
        </authorList>
    </citation>
    <scope>NUCLEOTIDE SEQUENCE [LARGE SCALE GENOMIC DNA]</scope>
    <source>
        <strain evidence="11">K_DeepCast_65m_m2_236</strain>
    </source>
</reference>
<dbReference type="GO" id="GO:0009358">
    <property type="term" value="C:polyphosphate kinase complex"/>
    <property type="evidence" value="ECO:0007669"/>
    <property type="project" value="InterPro"/>
</dbReference>
<dbReference type="EMBL" id="VGJX01000081">
    <property type="protein sequence ID" value="MBM3273937.1"/>
    <property type="molecule type" value="Genomic_DNA"/>
</dbReference>
<dbReference type="Pfam" id="PF13090">
    <property type="entry name" value="PP_kinase_C"/>
    <property type="match status" value="1"/>
</dbReference>
<dbReference type="SUPFAM" id="SSF143724">
    <property type="entry name" value="PHP14-like"/>
    <property type="match status" value="1"/>
</dbReference>
<dbReference type="Gene3D" id="3.30.870.10">
    <property type="entry name" value="Endonuclease Chain A"/>
    <property type="match status" value="2"/>
</dbReference>
<dbReference type="PANTHER" id="PTHR30218">
    <property type="entry name" value="POLYPHOSPHATE KINASE"/>
    <property type="match status" value="1"/>
</dbReference>
<dbReference type="FunFam" id="3.30.870.10:FF:000001">
    <property type="entry name" value="Polyphosphate kinase"/>
    <property type="match status" value="1"/>
</dbReference>
<dbReference type="InterPro" id="IPR041108">
    <property type="entry name" value="PP_kinase_C_1"/>
</dbReference>
<feature type="domain" description="Polyphosphate kinase C-terminal" evidence="9">
    <location>
        <begin position="246"/>
        <end position="414"/>
    </location>
</feature>
<evidence type="ECO:0000256" key="3">
    <source>
        <dbReference type="ARBA" id="ARBA00022723"/>
    </source>
</evidence>
<gene>
    <name evidence="11" type="primary">ppk1</name>
    <name evidence="11" type="ORF">FJZ00_02200</name>
</gene>
<comment type="function">
    <text evidence="8">Catalyzes the reversible transfer of the terminal phosphate of ATP to form a long-chain polyphosphate (polyP).</text>
</comment>
<keyword evidence="7" id="KW-0460">Magnesium</keyword>
<comment type="caution">
    <text evidence="11">The sequence shown here is derived from an EMBL/GenBank/DDBJ whole genome shotgun (WGS) entry which is preliminary data.</text>
</comment>
<dbReference type="Pfam" id="PF17941">
    <property type="entry name" value="PP_kinase_C_1"/>
    <property type="match status" value="1"/>
</dbReference>
<evidence type="ECO:0000313" key="11">
    <source>
        <dbReference type="EMBL" id="MBM3273937.1"/>
    </source>
</evidence>
<evidence type="ECO:0000256" key="1">
    <source>
        <dbReference type="ARBA" id="ARBA00022553"/>
    </source>
</evidence>
<evidence type="ECO:0000256" key="4">
    <source>
        <dbReference type="ARBA" id="ARBA00022741"/>
    </source>
</evidence>
<keyword evidence="4" id="KW-0547">Nucleotide-binding</keyword>
<dbReference type="CDD" id="cd09165">
    <property type="entry name" value="PLDc_PaPPK1_C1_like"/>
    <property type="match status" value="1"/>
</dbReference>
<keyword evidence="2 8" id="KW-0808">Transferase</keyword>
<evidence type="ECO:0000256" key="8">
    <source>
        <dbReference type="RuleBase" id="RU003800"/>
    </source>
</evidence>
<evidence type="ECO:0000259" key="9">
    <source>
        <dbReference type="Pfam" id="PF13090"/>
    </source>
</evidence>
<dbReference type="InterPro" id="IPR025200">
    <property type="entry name" value="PPK_C_dom2"/>
</dbReference>
<dbReference type="SUPFAM" id="SSF56024">
    <property type="entry name" value="Phospholipase D/nuclease"/>
    <property type="match status" value="2"/>
</dbReference>
<protein>
    <recommendedName>
        <fullName evidence="8">Polyphosphate kinase</fullName>
        <ecNumber evidence="8">2.7.4.1</ecNumber>
    </recommendedName>
</protein>
<organism evidence="11 12">
    <name type="scientific">Candidatus Tanganyikabacteria bacterium</name>
    <dbReference type="NCBI Taxonomy" id="2961651"/>
    <lineage>
        <taxon>Bacteria</taxon>
        <taxon>Bacillati</taxon>
        <taxon>Candidatus Sericytochromatia</taxon>
        <taxon>Candidatus Tanganyikabacteria</taxon>
    </lineage>
</organism>
<proteinExistence type="inferred from homology"/>
<evidence type="ECO:0000256" key="6">
    <source>
        <dbReference type="ARBA" id="ARBA00022840"/>
    </source>
</evidence>
<dbReference type="Gene3D" id="3.30.1840.10">
    <property type="entry name" value="Polyphosphate kinase middle domain"/>
    <property type="match status" value="1"/>
</dbReference>
<dbReference type="GO" id="GO:0008976">
    <property type="term" value="F:polyphosphate kinase activity"/>
    <property type="evidence" value="ECO:0007669"/>
    <property type="project" value="UniProtKB-EC"/>
</dbReference>
<comment type="PTM">
    <text evidence="8">An intermediate of this reaction is the autophosphorylated ppk in which a phosphate is covalently linked to a histidine residue through a N-P bond.</text>
</comment>
<keyword evidence="5 11" id="KW-0418">Kinase</keyword>
<keyword evidence="6" id="KW-0067">ATP-binding</keyword>
<dbReference type="EC" id="2.7.4.1" evidence="8"/>
<feature type="non-terminal residue" evidence="11">
    <location>
        <position position="1"/>
    </location>
</feature>
<comment type="similarity">
    <text evidence="8">Belongs to the polyphosphate kinase 1 (PPK1) family.</text>
</comment>
<accession>A0A937X352</accession>
<dbReference type="GO" id="GO:0046872">
    <property type="term" value="F:metal ion binding"/>
    <property type="evidence" value="ECO:0007669"/>
    <property type="project" value="UniProtKB-KW"/>
</dbReference>
<sequence length="456" mass="50655">GRATRLEVTTQMPEAVRELLIQALELAPADLYEVDGPLGVGDFLTLTRAPLPDLKDPPFVPGLPPILRYEDDIFAVIREQDVLLHHPFESFEPVVDFIWQAAEDPHVLAIKQTLYRTSGDSPFIAALSEAAERGKQVAVLVELKARFDEENNILWAKKLEHVGVHVCYGLVGLKTHCKVALVVRRELEGIRRYVHLATGNYNPATAKVYTDIGLFTCNPDFGADASDLFNYLTGFSQQKEFRQMKVAPVDLREATIGLIRREAEKGPAGRLILKANALTDVEVIRELYAASQRWVEIDLIIRGMCCLRPGVPGLSESIRVTSVVGKFLEHSRIIIAGRGDDAHVWLGSADPMARNLDKRVEVVFPVVDSTLRARIREEILDAYLADNEKARILGPDGTWLRRVPLEGEAAFDSQAALVERARAHLLHVPPAETPALSTVVTRQARAKKKKSKRSAP</sequence>
<dbReference type="InterPro" id="IPR003414">
    <property type="entry name" value="PP_kinase"/>
</dbReference>
<evidence type="ECO:0000313" key="12">
    <source>
        <dbReference type="Proteomes" id="UP000703893"/>
    </source>
</evidence>
<keyword evidence="3" id="KW-0479">Metal-binding</keyword>
<evidence type="ECO:0000256" key="5">
    <source>
        <dbReference type="ARBA" id="ARBA00022777"/>
    </source>
</evidence>
<dbReference type="GO" id="GO:0005524">
    <property type="term" value="F:ATP binding"/>
    <property type="evidence" value="ECO:0007669"/>
    <property type="project" value="UniProtKB-KW"/>
</dbReference>
<evidence type="ECO:0000259" key="10">
    <source>
        <dbReference type="Pfam" id="PF17941"/>
    </source>
</evidence>
<feature type="domain" description="Polyphosphate kinase C-terminal" evidence="10">
    <location>
        <begin position="72"/>
        <end position="237"/>
    </location>
</feature>
<evidence type="ECO:0000256" key="2">
    <source>
        <dbReference type="ARBA" id="ARBA00022679"/>
    </source>
</evidence>
<comment type="catalytic activity">
    <reaction evidence="8">
        <text>[phosphate](n) + ATP = [phosphate](n+1) + ADP</text>
        <dbReference type="Rhea" id="RHEA:19573"/>
        <dbReference type="Rhea" id="RHEA-COMP:9859"/>
        <dbReference type="Rhea" id="RHEA-COMP:14280"/>
        <dbReference type="ChEBI" id="CHEBI:16838"/>
        <dbReference type="ChEBI" id="CHEBI:30616"/>
        <dbReference type="ChEBI" id="CHEBI:456216"/>
        <dbReference type="EC" id="2.7.4.1"/>
    </reaction>
</comment>
<dbReference type="AlphaFoldDB" id="A0A937X352"/>
<dbReference type="InterPro" id="IPR036830">
    <property type="entry name" value="PP_kinase_middle_dom_sf"/>
</dbReference>
<dbReference type="PANTHER" id="PTHR30218:SF0">
    <property type="entry name" value="POLYPHOSPHATE KINASE"/>
    <property type="match status" value="1"/>
</dbReference>
<keyword evidence="1 8" id="KW-0597">Phosphoprotein</keyword>
<evidence type="ECO:0000256" key="7">
    <source>
        <dbReference type="ARBA" id="ARBA00022842"/>
    </source>
</evidence>
<dbReference type="GO" id="GO:0006799">
    <property type="term" value="P:polyphosphate biosynthetic process"/>
    <property type="evidence" value="ECO:0007669"/>
    <property type="project" value="InterPro"/>
</dbReference>